<feature type="compositionally biased region" description="Low complexity" evidence="1">
    <location>
        <begin position="846"/>
        <end position="864"/>
    </location>
</feature>
<feature type="region of interest" description="Disordered" evidence="1">
    <location>
        <begin position="1437"/>
        <end position="1459"/>
    </location>
</feature>
<dbReference type="SUPFAM" id="SSF52540">
    <property type="entry name" value="P-loop containing nucleoside triphosphate hydrolases"/>
    <property type="match status" value="1"/>
</dbReference>
<feature type="compositionally biased region" description="Polar residues" evidence="1">
    <location>
        <begin position="1715"/>
        <end position="1725"/>
    </location>
</feature>
<feature type="region of interest" description="Disordered" evidence="1">
    <location>
        <begin position="1703"/>
        <end position="1740"/>
    </location>
</feature>
<feature type="region of interest" description="Disordered" evidence="1">
    <location>
        <begin position="1834"/>
        <end position="1859"/>
    </location>
</feature>
<organism evidence="2 3">
    <name type="scientific">Stylonychia lemnae</name>
    <name type="common">Ciliate</name>
    <dbReference type="NCBI Taxonomy" id="5949"/>
    <lineage>
        <taxon>Eukaryota</taxon>
        <taxon>Sar</taxon>
        <taxon>Alveolata</taxon>
        <taxon>Ciliophora</taxon>
        <taxon>Intramacronucleata</taxon>
        <taxon>Spirotrichea</taxon>
        <taxon>Stichotrichia</taxon>
        <taxon>Sporadotrichida</taxon>
        <taxon>Oxytrichidae</taxon>
        <taxon>Stylonychinae</taxon>
        <taxon>Stylonychia</taxon>
    </lineage>
</organism>
<gene>
    <name evidence="2" type="primary">Contig17216.g18337</name>
    <name evidence="2" type="ORF">STYLEM_9075</name>
</gene>
<feature type="region of interest" description="Disordered" evidence="1">
    <location>
        <begin position="846"/>
        <end position="887"/>
    </location>
</feature>
<dbReference type="InterPro" id="IPR027417">
    <property type="entry name" value="P-loop_NTPase"/>
</dbReference>
<reference evidence="2 3" key="1">
    <citation type="submission" date="2014-06" db="EMBL/GenBank/DDBJ databases">
        <authorList>
            <person name="Swart Estienne"/>
        </authorList>
    </citation>
    <scope>NUCLEOTIDE SEQUENCE [LARGE SCALE GENOMIC DNA]</scope>
    <source>
        <strain evidence="2 3">130c</strain>
    </source>
</reference>
<feature type="compositionally biased region" description="Low complexity" evidence="1">
    <location>
        <begin position="877"/>
        <end position="887"/>
    </location>
</feature>
<feature type="region of interest" description="Disordered" evidence="1">
    <location>
        <begin position="1578"/>
        <end position="1616"/>
    </location>
</feature>
<proteinExistence type="predicted"/>
<dbReference type="InParanoid" id="A0A078ACY4"/>
<protein>
    <submittedName>
        <fullName evidence="2">Uncharacterized protein</fullName>
    </submittedName>
</protein>
<feature type="compositionally biased region" description="Low complexity" evidence="1">
    <location>
        <begin position="1441"/>
        <end position="1450"/>
    </location>
</feature>
<evidence type="ECO:0000256" key="1">
    <source>
        <dbReference type="SAM" id="MobiDB-lite"/>
    </source>
</evidence>
<feature type="compositionally biased region" description="Basic and acidic residues" evidence="1">
    <location>
        <begin position="1726"/>
        <end position="1740"/>
    </location>
</feature>
<evidence type="ECO:0000313" key="2">
    <source>
        <dbReference type="EMBL" id="CDW80079.1"/>
    </source>
</evidence>
<evidence type="ECO:0000313" key="3">
    <source>
        <dbReference type="Proteomes" id="UP000039865"/>
    </source>
</evidence>
<keyword evidence="3" id="KW-1185">Reference proteome</keyword>
<accession>A0A078ACY4</accession>
<dbReference type="EMBL" id="CCKQ01008618">
    <property type="protein sequence ID" value="CDW80079.1"/>
    <property type="molecule type" value="Genomic_DNA"/>
</dbReference>
<dbReference type="Proteomes" id="UP000039865">
    <property type="component" value="Unassembled WGS sequence"/>
</dbReference>
<name>A0A078ACY4_STYLE</name>
<sequence length="2172" mass="250631">MPIILSQMIQSKLHNSNDQARNLIDLIEQEQSHRDVEEDEFYQQYYNERLYQMNNSFLQQTLTSEHMPQPKLSRDSAVSKNFALTFNAIVSDSERDQSILYVIAGAPNTGKSTFIKQCILKQCDKILSKDTNKSSTQISTPFYIDCRSIVNINVNSQVKRNIQQKGFIKYMIEQQEAQYSKLLIEEYDSKNLLVYIDGIDQIGQFKYQVLQIIRDLLQNKQLNNVVICLRHLLLSQLKGLDKIKIFQMQMPFDALTVNNMRKQMNSGQFEKFNQFQKDVKIIQDESDLQDILTICLPAIAFEALTRNLKDFSEVDFHRLQRFNNWKKFLKTIGKPSIKDCQRLLFSMSEQICTFLDAMNSFMINSTLDMNRTTHMLSKNASNKVLIKNKQSLKDKIQEGKPYMINDYLNNSGYSFISETSNEDAKIETDKDLNLDIGINYAYDTKFPTPQRLSLTQMPTPQDIYQRAFMDNNPNNILLQSFVVEPISKEYNSRNPGIVAVESCLIEENEEAITNKPVIGNHGIQGITQSNLNIINQEVTVINKKKLQFKQNPSNLPSHRASGYINDRHLRDQGLHNRDESTATLLMEKSPVSTQRSKINLNALMDAYNNLNKHPSVLAFNHKKLDDEKLRFNLMMNNQNLLQQLNMVNLPISGRESALSLNPYAQGAIDFEDEEGNINRFQTLRYLEKLLVIRSIKKQIDYVKIYLGLMISNTKSIFILNRALSIIQRFSDVITQHSKLFKLTLKTRDDLIELKYKLLLKEDFSFLKVMPTADIMRPVLLILHKVIQKLEPKSIQEDQLNDFILIIDIVQDFTTNQELYKLKSRKEHQIIFDISGETNNSTVSIASSATKSTSNNKNSLLSPTTPSKLDRFSVGTQSSQSNNFNNSKLSSVSKRTINLDKANNIQKMSFQQQQNLKNRSQSSSNTYRQGLTVRDQSILFSPTSAKGNNDEKQRELKWKEILHKDKKIVEETAIKLISIFIESDEQINKNKTEKFQFYVKLIDIQVLKDLLMRFGFLSEQSFLTLIDTSQNIPNDTKKDTILLRIDKNIAKHYALKQLTDQNLDQEKICKVIKSFQLSFNQNVINLNSQILKILSYFVDDSDSKVQLAALQTLNEILSYYSNLEITYVITDAQSQLAAVPHVLKDRIQMFNSDDQTSYDLLQCQIIKEQVRCCSLLYLIFDSHKKFGQNQAKFQNVVVENQNSEYFMDSLDHLVSDYIIKSFFSIQKHSVQEIVNFISLLAADVNPTNIQLTKLILHIILKIIDYVNDNSQIQVIKTVVWKVIISFFEDNEIKQVAFDIVCSSISLAHELNNLIQSFININKNQNSSELIVLLSFKQLLKHISIKRTKLEWDLSQAQMSYRQSVNSGVGSVHEKLLDTSSYLNQDTLRRFELGLSEQKSKRKIPMINQSLKKTQINMSKLVEKQSKLSIGVRSANIKLNPAQSQPKSKQSSELIQKISQSKSQTKEPQIVNFQIQNINQSLYIDLNSVDLSKRLENLRVIESQVKALIESLNSGVRQPYSPDNRNNQKYQDITIKENNLILSLDQPTLVPQYRSLMASPTQKNMKRSGDLDDFPLANQTAKRKKEAPKTGNLAQFKRRSGSSTNMGVRKFDQSFDKGSGQLSIKQEIDFRDMDRLKEPSLQIQKSVNKPSDHIVSTKVMLSQSQPRKHKVFLRNMQKYMNPNMNLHINIQQAEKSPKRINIQDGSVSQRKQKSPNHLKSNISTQNSVKREPTPTKSHSKMEQTYKSKIIVHSQQQSQMNQILSANKNNQQKPVEESKVLNVKASNPHERQKVYTTFQKRDMSFEVSVSARGKAESQYLENGKYLTTQEQLINDGQEDGSIRGINSNQQREHRQSNYSSEFSGVKLQSKINQFQQISRTNNVNRLQSSATQKGFMSHDVYDSSSKVFDSPQSYDELNYVSPQLQSVIKKMEIYNSLFNPPKLTKELLKVLQDNIVGSFQDKSLQQDLYLQYIRLFEIMIENFILDEVKDTQIEKVIDGISEASISLLVKTFQLITNEDEVLIKILYKLEILLNYDSPENSQKSQIIRQIGQKIIKGLEDAKVNIYQNTEQFKQVLNHFVFAEKLQSSSRLNQDELTLIQSFCINSLITFFQVKKKANVFYVMPNDVFEWLFVDQEYKSGMVKSNYENVIDCLMEIFKQMNIFSINQLEINNDQN</sequence>